<keyword evidence="4" id="KW-1185">Reference proteome</keyword>
<accession>A0A4R5LVT3</accession>
<dbReference type="OrthoDB" id="5431982at2"/>
<feature type="transmembrane region" description="Helical" evidence="1">
    <location>
        <begin position="30"/>
        <end position="49"/>
    </location>
</feature>
<dbReference type="InterPro" id="IPR025641">
    <property type="entry name" value="DUF4340"/>
</dbReference>
<dbReference type="Pfam" id="PF14238">
    <property type="entry name" value="DUF4340"/>
    <property type="match status" value="1"/>
</dbReference>
<proteinExistence type="predicted"/>
<evidence type="ECO:0000313" key="4">
    <source>
        <dbReference type="Proteomes" id="UP000295554"/>
    </source>
</evidence>
<dbReference type="EMBL" id="SMSE01000001">
    <property type="protein sequence ID" value="TDG15511.1"/>
    <property type="molecule type" value="Genomic_DNA"/>
</dbReference>
<reference evidence="3 4" key="1">
    <citation type="submission" date="2019-03" db="EMBL/GenBank/DDBJ databases">
        <title>Seongchinamella monodicae gen. nov., sp. nov., a novel member of the Gammaproteobacteria isolated from a tidal mudflat of beach.</title>
        <authorList>
            <person name="Yang H.G."/>
            <person name="Kang J.W."/>
            <person name="Lee S.D."/>
        </authorList>
    </citation>
    <scope>NUCLEOTIDE SEQUENCE [LARGE SCALE GENOMIC DNA]</scope>
    <source>
        <strain evidence="3 4">GH4-78</strain>
    </source>
</reference>
<keyword evidence="1" id="KW-0812">Transmembrane</keyword>
<feature type="domain" description="DUF4340" evidence="2">
    <location>
        <begin position="94"/>
        <end position="259"/>
    </location>
</feature>
<dbReference type="AlphaFoldDB" id="A0A4R5LVT3"/>
<keyword evidence="1" id="KW-1133">Transmembrane helix</keyword>
<protein>
    <submittedName>
        <fullName evidence="3">DUF4340 domain-containing protein</fullName>
    </submittedName>
</protein>
<evidence type="ECO:0000259" key="2">
    <source>
        <dbReference type="Pfam" id="PF14238"/>
    </source>
</evidence>
<evidence type="ECO:0000313" key="3">
    <source>
        <dbReference type="EMBL" id="TDG15511.1"/>
    </source>
</evidence>
<organism evidence="3 4">
    <name type="scientific">Seongchinamella unica</name>
    <dbReference type="NCBI Taxonomy" id="2547392"/>
    <lineage>
        <taxon>Bacteria</taxon>
        <taxon>Pseudomonadati</taxon>
        <taxon>Pseudomonadota</taxon>
        <taxon>Gammaproteobacteria</taxon>
        <taxon>Cellvibrionales</taxon>
        <taxon>Halieaceae</taxon>
        <taxon>Seongchinamella</taxon>
    </lineage>
</organism>
<dbReference type="Proteomes" id="UP000295554">
    <property type="component" value="Unassembled WGS sequence"/>
</dbReference>
<sequence length="323" mass="35182">MAGRAGTGILDTAAPAGTLLRQGAWAVNRVGLFLGILLIAQLFLTLLLYRQDSAGAGDTDNQALVSSGAYVIDELTVEDANGNSVVLRRTGNLWQLPDLAGLPADPEKVAKVLQQLTDEDPGWTVAHTLAARQRFQVADYHFRRKVSLASLGQTIGTVYLGTSPGFRKVHARNERSDGIYSLDLNLYDLPLEAGKWLEPRLLQVRAPVAITADGYSLQRRDGEWRLGTGKAPDPRELQALLDALRNLQVLGVASQEQQEATTRSEATLVLDITSLAGSRKLEFFRLGDDHFAASSEYPHLFRISAYDFDQLTGIDSLLLSGAQ</sequence>
<name>A0A4R5LVT3_9GAMM</name>
<gene>
    <name evidence="3" type="ORF">E2F43_04585</name>
</gene>
<keyword evidence="1" id="KW-0472">Membrane</keyword>
<evidence type="ECO:0000256" key="1">
    <source>
        <dbReference type="SAM" id="Phobius"/>
    </source>
</evidence>
<comment type="caution">
    <text evidence="3">The sequence shown here is derived from an EMBL/GenBank/DDBJ whole genome shotgun (WGS) entry which is preliminary data.</text>
</comment>